<evidence type="ECO:0000313" key="1">
    <source>
        <dbReference type="EMBL" id="MDB1126230.1"/>
    </source>
</evidence>
<organism evidence="1 2">
    <name type="scientific">Vibrio algarum</name>
    <dbReference type="NCBI Taxonomy" id="3020714"/>
    <lineage>
        <taxon>Bacteria</taxon>
        <taxon>Pseudomonadati</taxon>
        <taxon>Pseudomonadota</taxon>
        <taxon>Gammaproteobacteria</taxon>
        <taxon>Vibrionales</taxon>
        <taxon>Vibrionaceae</taxon>
        <taxon>Vibrio</taxon>
    </lineage>
</organism>
<gene>
    <name evidence="1" type="ORF">PGX00_22195</name>
</gene>
<accession>A0ABT4YXB3</accession>
<dbReference type="RefSeq" id="WP_272140667.1">
    <property type="nucleotide sequence ID" value="NZ_JAQLOI010000003.1"/>
</dbReference>
<protein>
    <submittedName>
        <fullName evidence="1">Adhesin</fullName>
    </submittedName>
</protein>
<sequence>MKTSFLALTLASILIGCGGSDSSGDSSDNNDSESSATLTGVFVDSPVGGISYRTETKEGTTNELGEYDYVDGETVTFFINGLAFPPVLASGIVTPMDMSDESTTQTNILQILQTLDSDGNPENGITIDAETTAAFANVSGLDLTSDSFDTDVAGTLSNLGLTIISEADAQAHFQSTLLGSWILSEGENKRNILTFIDESHYIIIHEHSDDGDQESGSVEYGTYTWDLNDGSFLVNIIGQSDSTGGLSDLSADANISVNQDNLTFTVPQEGEFTFTRVTNDDNSLIGGWSMYEQGDDNWNILSFISGTEYVIAHTNNQEYYSDESPQAYSGEFGTYNLDDTGQFAVLSASVDSDGQGGLYNDDESSDQDGETITVHPWGDLNFFDQDEGSFSFARIGRFSTTTEVNVLDGSDSTLLLGDLANISVTRSDDFYNFRDDYDSCAFVVTTTNDGENIPYNNFSLQLASNGAGTVVYTNPESTSSVTWNIDSSGTLIWQVSESVKESHFVRIKGQDNAILASMVTDADGNTEDTLVEATFTCIE</sequence>
<dbReference type="Proteomes" id="UP001210678">
    <property type="component" value="Unassembled WGS sequence"/>
</dbReference>
<name>A0ABT4YXB3_9VIBR</name>
<reference evidence="1 2" key="1">
    <citation type="submission" date="2023-01" db="EMBL/GenBank/DDBJ databases">
        <title>Vibrio sp. KJ40-1 sp.nov, isolated from marine algae.</title>
        <authorList>
            <person name="Butt M."/>
            <person name="Kim J.M.J."/>
            <person name="Jeon C.O.C."/>
        </authorList>
    </citation>
    <scope>NUCLEOTIDE SEQUENCE [LARGE SCALE GENOMIC DNA]</scope>
    <source>
        <strain evidence="1 2">KJ40-1</strain>
    </source>
</reference>
<comment type="caution">
    <text evidence="1">The sequence shown here is derived from an EMBL/GenBank/DDBJ whole genome shotgun (WGS) entry which is preliminary data.</text>
</comment>
<evidence type="ECO:0000313" key="2">
    <source>
        <dbReference type="Proteomes" id="UP001210678"/>
    </source>
</evidence>
<dbReference type="PROSITE" id="PS51257">
    <property type="entry name" value="PROKAR_LIPOPROTEIN"/>
    <property type="match status" value="1"/>
</dbReference>
<proteinExistence type="predicted"/>
<dbReference type="EMBL" id="JAQLOI010000003">
    <property type="protein sequence ID" value="MDB1126230.1"/>
    <property type="molecule type" value="Genomic_DNA"/>
</dbReference>
<keyword evidence="2" id="KW-1185">Reference proteome</keyword>